<dbReference type="Gene3D" id="2.40.50.220">
    <property type="entry name" value="EutN/Ccml"/>
    <property type="match status" value="1"/>
</dbReference>
<dbReference type="GO" id="GO:0031470">
    <property type="term" value="C:carboxysome"/>
    <property type="evidence" value="ECO:0007669"/>
    <property type="project" value="UniProtKB-SubCell"/>
</dbReference>
<evidence type="ECO:0000256" key="3">
    <source>
        <dbReference type="ARBA" id="ARBA00024446"/>
    </source>
</evidence>
<dbReference type="OrthoDB" id="196195at2"/>
<dbReference type="Proteomes" id="UP000184148">
    <property type="component" value="Unassembled WGS sequence"/>
</dbReference>
<dbReference type="Pfam" id="PF03319">
    <property type="entry name" value="EutN_CcmL"/>
    <property type="match status" value="1"/>
</dbReference>
<name>A0A1M5CBM6_9FIRM</name>
<dbReference type="STRING" id="1121429.SAMN02745133_02872"/>
<dbReference type="PANTHER" id="PTHR36539:SF1">
    <property type="entry name" value="BACTERIAL MICROCOMPARTMENT SHELL VERTEX PROTEIN EUTN"/>
    <property type="match status" value="1"/>
</dbReference>
<protein>
    <submittedName>
        <fullName evidence="4">Ethanolamine utilization protein EutN</fullName>
    </submittedName>
</protein>
<keyword evidence="5" id="KW-1185">Reference proteome</keyword>
<evidence type="ECO:0000256" key="1">
    <source>
        <dbReference type="ARBA" id="ARBA00023587"/>
    </source>
</evidence>
<comment type="subcellular location">
    <subcellularLocation>
        <location evidence="1">Carboxysome</location>
    </subcellularLocation>
</comment>
<dbReference type="RefSeq" id="WP_073240055.1">
    <property type="nucleotide sequence ID" value="NZ_FQUY01000030.1"/>
</dbReference>
<dbReference type="AlphaFoldDB" id="A0A1M5CBM6"/>
<proteinExistence type="predicted"/>
<gene>
    <name evidence="4" type="ORF">SAMN02745133_02872</name>
</gene>
<keyword evidence="2" id="KW-1282">Carboxysome</keyword>
<dbReference type="PROSITE" id="PS51932">
    <property type="entry name" value="BMV"/>
    <property type="match status" value="1"/>
</dbReference>
<evidence type="ECO:0000313" key="4">
    <source>
        <dbReference type="EMBL" id="SHF52111.1"/>
    </source>
</evidence>
<dbReference type="CDD" id="cd01614">
    <property type="entry name" value="EutN_CcmL"/>
    <property type="match status" value="1"/>
</dbReference>
<dbReference type="InterPro" id="IPR036677">
    <property type="entry name" value="EutN_CcmL_sf"/>
</dbReference>
<evidence type="ECO:0000256" key="2">
    <source>
        <dbReference type="ARBA" id="ARBA00023669"/>
    </source>
</evidence>
<reference evidence="5" key="1">
    <citation type="submission" date="2016-11" db="EMBL/GenBank/DDBJ databases">
        <authorList>
            <person name="Varghese N."/>
            <person name="Submissions S."/>
        </authorList>
    </citation>
    <scope>NUCLEOTIDE SEQUENCE [LARGE SCALE GENOMIC DNA]</scope>
    <source>
        <strain evidence="5">DSM 12395</strain>
    </source>
</reference>
<dbReference type="EMBL" id="FQUY01000030">
    <property type="protein sequence ID" value="SHF52111.1"/>
    <property type="molecule type" value="Genomic_DNA"/>
</dbReference>
<keyword evidence="3" id="KW-1283">Bacterial microcompartment</keyword>
<organism evidence="4 5">
    <name type="scientific">Desulforamulus putei DSM 12395</name>
    <dbReference type="NCBI Taxonomy" id="1121429"/>
    <lineage>
        <taxon>Bacteria</taxon>
        <taxon>Bacillati</taxon>
        <taxon>Bacillota</taxon>
        <taxon>Clostridia</taxon>
        <taxon>Eubacteriales</taxon>
        <taxon>Peptococcaceae</taxon>
        <taxon>Desulforamulus</taxon>
    </lineage>
</organism>
<dbReference type="InterPro" id="IPR004992">
    <property type="entry name" value="EutN_CcmL"/>
</dbReference>
<dbReference type="SUPFAM" id="SSF159133">
    <property type="entry name" value="EutN/CcmL-like"/>
    <property type="match status" value="1"/>
</dbReference>
<sequence length="88" mass="9373">MFLARVIGKVISTQKCEKLVGGKLLVIKSLDENKNIIENSALVALDSVGAGIGDIVLVDWGSTIYEDKKIAADMAIVGIVDDIQLSDN</sequence>
<evidence type="ECO:0000313" key="5">
    <source>
        <dbReference type="Proteomes" id="UP000184148"/>
    </source>
</evidence>
<accession>A0A1M5CBM6</accession>
<dbReference type="PANTHER" id="PTHR36539">
    <property type="entry name" value="ETHANOLAMINE UTILIZATION PROTEIN EUTN"/>
    <property type="match status" value="1"/>
</dbReference>